<name>A0AA39PLY1_9AGAR</name>
<evidence type="ECO:0000313" key="1">
    <source>
        <dbReference type="EMBL" id="KAK0486767.1"/>
    </source>
</evidence>
<dbReference type="Proteomes" id="UP001175228">
    <property type="component" value="Unassembled WGS sequence"/>
</dbReference>
<proteinExistence type="predicted"/>
<organism evidence="1 2">
    <name type="scientific">Armillaria luteobubalina</name>
    <dbReference type="NCBI Taxonomy" id="153913"/>
    <lineage>
        <taxon>Eukaryota</taxon>
        <taxon>Fungi</taxon>
        <taxon>Dikarya</taxon>
        <taxon>Basidiomycota</taxon>
        <taxon>Agaricomycotina</taxon>
        <taxon>Agaricomycetes</taxon>
        <taxon>Agaricomycetidae</taxon>
        <taxon>Agaricales</taxon>
        <taxon>Marasmiineae</taxon>
        <taxon>Physalacriaceae</taxon>
        <taxon>Armillaria</taxon>
    </lineage>
</organism>
<accession>A0AA39PLY1</accession>
<gene>
    <name evidence="1" type="ORF">EDD18DRAFT_664712</name>
</gene>
<sequence length="108" mass="12541">MAHHLCCRHLRQTLDRSRSDFLSSMPSSLKNYRQWTQPHNLPGTVDELLDRAHILWIGPKHVNPVILYCHGDTCMTTCTGNVMTFYRYFQLELEQCNIHVGIAIPAYI</sequence>
<keyword evidence="2" id="KW-1185">Reference proteome</keyword>
<dbReference type="AlphaFoldDB" id="A0AA39PLY1"/>
<comment type="caution">
    <text evidence="1">The sequence shown here is derived from an EMBL/GenBank/DDBJ whole genome shotgun (WGS) entry which is preliminary data.</text>
</comment>
<protein>
    <submittedName>
        <fullName evidence="1">Uncharacterized protein</fullName>
    </submittedName>
</protein>
<dbReference type="EMBL" id="JAUEPU010000045">
    <property type="protein sequence ID" value="KAK0486767.1"/>
    <property type="molecule type" value="Genomic_DNA"/>
</dbReference>
<evidence type="ECO:0000313" key="2">
    <source>
        <dbReference type="Proteomes" id="UP001175228"/>
    </source>
</evidence>
<reference evidence="1" key="1">
    <citation type="submission" date="2023-06" db="EMBL/GenBank/DDBJ databases">
        <authorList>
            <consortium name="Lawrence Berkeley National Laboratory"/>
            <person name="Ahrendt S."/>
            <person name="Sahu N."/>
            <person name="Indic B."/>
            <person name="Wong-Bajracharya J."/>
            <person name="Merenyi Z."/>
            <person name="Ke H.-M."/>
            <person name="Monk M."/>
            <person name="Kocsube S."/>
            <person name="Drula E."/>
            <person name="Lipzen A."/>
            <person name="Balint B."/>
            <person name="Henrissat B."/>
            <person name="Andreopoulos B."/>
            <person name="Martin F.M."/>
            <person name="Harder C.B."/>
            <person name="Rigling D."/>
            <person name="Ford K.L."/>
            <person name="Foster G.D."/>
            <person name="Pangilinan J."/>
            <person name="Papanicolaou A."/>
            <person name="Barry K."/>
            <person name="LaButti K."/>
            <person name="Viragh M."/>
            <person name="Koriabine M."/>
            <person name="Yan M."/>
            <person name="Riley R."/>
            <person name="Champramary S."/>
            <person name="Plett K.L."/>
            <person name="Tsai I.J."/>
            <person name="Slot J."/>
            <person name="Sipos G."/>
            <person name="Plett J."/>
            <person name="Nagy L.G."/>
            <person name="Grigoriev I.V."/>
        </authorList>
    </citation>
    <scope>NUCLEOTIDE SEQUENCE</scope>
    <source>
        <strain evidence="1">HWK02</strain>
    </source>
</reference>